<evidence type="ECO:0000256" key="7">
    <source>
        <dbReference type="ARBA" id="ARBA00022679"/>
    </source>
</evidence>
<proteinExistence type="inferred from homology"/>
<dbReference type="InterPro" id="IPR020578">
    <property type="entry name" value="Aminotrans_V_PyrdxlP_BS"/>
</dbReference>
<dbReference type="InterPro" id="IPR010970">
    <property type="entry name" value="Cys_dSase_SufS"/>
</dbReference>
<dbReference type="GO" id="GO:0030170">
    <property type="term" value="F:pyridoxal phosphate binding"/>
    <property type="evidence" value="ECO:0007669"/>
    <property type="project" value="UniProtKB-UniRule"/>
</dbReference>
<evidence type="ECO:0000256" key="6">
    <source>
        <dbReference type="ARBA" id="ARBA00013558"/>
    </source>
</evidence>
<evidence type="ECO:0000313" key="13">
    <source>
        <dbReference type="Proteomes" id="UP000586722"/>
    </source>
</evidence>
<comment type="caution">
    <text evidence="12">The sequence shown here is derived from an EMBL/GenBank/DDBJ whole genome shotgun (WGS) entry which is preliminary data.</text>
</comment>
<dbReference type="EC" id="2.8.1.7" evidence="5 11"/>
<evidence type="ECO:0000256" key="8">
    <source>
        <dbReference type="ARBA" id="ARBA00022898"/>
    </source>
</evidence>
<protein>
    <recommendedName>
        <fullName evidence="6 11">Cysteine desulfurase</fullName>
        <ecNumber evidence="5 11">2.8.1.7</ecNumber>
    </recommendedName>
</protein>
<name>A0A7X5J7P8_9HYPH</name>
<sequence>MTAPFARPETDQPYDVAAIRRDFPILSRQVYGKPLVYLDNGASAQKPQAVIDAMVKAYSSEYANVHRGLHFLSNAATEAYEAARETVRRFLNAGSGDEIIFTRSTTEAINLVSYGLGPETFGPGDEIVLSIMEHHSNIVPWHFHRERNGAVLKWVYVREDGGFDLEAFEAALTDRTRLVAITQMSNVLGTVVPVKEICRIAHERGIKVLVDGSQAAVHMPVDVRDIDCDFYVFTGHKVYGPTGIGVLYGKMEALKSMRPFCGGGEMIVDVTEDAISYANPPHRFEAGTPPIVQAIGLAAALDYMDRIGRDRIARHEASLLAYATERLSSINSLRIFGKAPDKGAIIAFEMQGAHAHDVATIIDRSGVAVRAGTHCAQPLLARYGVTSTCRASFGLYNTHEEVDVLVDALLKAQKFFA</sequence>
<dbReference type="PANTHER" id="PTHR43586:SF8">
    <property type="entry name" value="CYSTEINE DESULFURASE 1, CHLOROPLASTIC"/>
    <property type="match status" value="1"/>
</dbReference>
<evidence type="ECO:0000256" key="10">
    <source>
        <dbReference type="RuleBase" id="RU004504"/>
    </source>
</evidence>
<keyword evidence="7 11" id="KW-0808">Transferase</keyword>
<reference evidence="13" key="1">
    <citation type="submission" date="2020-01" db="EMBL/GenBank/DDBJ databases">
        <authorList>
            <person name="Fang Y."/>
            <person name="Sun R."/>
            <person name="Nie L."/>
            <person name="He J."/>
            <person name="Hao L."/>
            <person name="Wang L."/>
            <person name="Su S."/>
            <person name="Lv E."/>
            <person name="Zhang Z."/>
            <person name="Xie R."/>
            <person name="Liu H."/>
        </authorList>
    </citation>
    <scope>NUCLEOTIDE SEQUENCE [LARGE SCALE GENOMIC DNA]</scope>
    <source>
        <strain evidence="13">XCT-53</strain>
    </source>
</reference>
<dbReference type="GO" id="GO:0031071">
    <property type="term" value="F:cysteine desulfurase activity"/>
    <property type="evidence" value="ECO:0007669"/>
    <property type="project" value="UniProtKB-UniRule"/>
</dbReference>
<dbReference type="InterPro" id="IPR000192">
    <property type="entry name" value="Aminotrans_V_dom"/>
</dbReference>
<accession>A0A7X5J7P8</accession>
<dbReference type="SUPFAM" id="SSF53383">
    <property type="entry name" value="PLP-dependent transferases"/>
    <property type="match status" value="1"/>
</dbReference>
<dbReference type="InterPro" id="IPR015424">
    <property type="entry name" value="PyrdxlP-dep_Trfase"/>
</dbReference>
<dbReference type="PIRSF" id="PIRSF005572">
    <property type="entry name" value="NifS"/>
    <property type="match status" value="1"/>
</dbReference>
<keyword evidence="8 11" id="KW-0663">Pyridoxal phosphate</keyword>
<dbReference type="PANTHER" id="PTHR43586">
    <property type="entry name" value="CYSTEINE DESULFURASE"/>
    <property type="match status" value="1"/>
</dbReference>
<keyword evidence="13" id="KW-1185">Reference proteome</keyword>
<evidence type="ECO:0000256" key="9">
    <source>
        <dbReference type="ARBA" id="ARBA00050776"/>
    </source>
</evidence>
<dbReference type="InterPro" id="IPR015421">
    <property type="entry name" value="PyrdxlP-dep_Trfase_major"/>
</dbReference>
<dbReference type="Pfam" id="PF00266">
    <property type="entry name" value="Aminotran_5"/>
    <property type="match status" value="1"/>
</dbReference>
<comment type="function">
    <text evidence="2 11">Catalyzes the removal of elemental sulfur and selenium atoms from L-cysteine, L-cystine, L-selenocysteine, and L-selenocystine to produce L-alanine.</text>
</comment>
<dbReference type="CDD" id="cd06453">
    <property type="entry name" value="SufS_like"/>
    <property type="match status" value="1"/>
</dbReference>
<dbReference type="RefSeq" id="WP_161673032.1">
    <property type="nucleotide sequence ID" value="NZ_JAABLP010000001.1"/>
</dbReference>
<comment type="cofactor">
    <cofactor evidence="1 10">
        <name>pyridoxal 5'-phosphate</name>
        <dbReference type="ChEBI" id="CHEBI:597326"/>
    </cofactor>
</comment>
<organism evidence="12 13">
    <name type="scientific">Pannonibacter tanglangensis</name>
    <dbReference type="NCBI Taxonomy" id="2750084"/>
    <lineage>
        <taxon>Bacteria</taxon>
        <taxon>Pseudomonadati</taxon>
        <taxon>Pseudomonadota</taxon>
        <taxon>Alphaproteobacteria</taxon>
        <taxon>Hyphomicrobiales</taxon>
        <taxon>Stappiaceae</taxon>
        <taxon>Pannonibacter</taxon>
    </lineage>
</organism>
<evidence type="ECO:0000313" key="12">
    <source>
        <dbReference type="EMBL" id="NBN77909.1"/>
    </source>
</evidence>
<gene>
    <name evidence="12" type="primary">sufS</name>
    <name evidence="12" type="ORF">GWI72_06460</name>
</gene>
<dbReference type="Gene3D" id="3.90.1150.10">
    <property type="entry name" value="Aspartate Aminotransferase, domain 1"/>
    <property type="match status" value="1"/>
</dbReference>
<dbReference type="EMBL" id="JAABLQ010000001">
    <property type="protein sequence ID" value="NBN77909.1"/>
    <property type="molecule type" value="Genomic_DNA"/>
</dbReference>
<evidence type="ECO:0000256" key="5">
    <source>
        <dbReference type="ARBA" id="ARBA00012239"/>
    </source>
</evidence>
<evidence type="ECO:0000256" key="3">
    <source>
        <dbReference type="ARBA" id="ARBA00003120"/>
    </source>
</evidence>
<dbReference type="NCBIfam" id="TIGR01979">
    <property type="entry name" value="sufS"/>
    <property type="match status" value="1"/>
</dbReference>
<dbReference type="InterPro" id="IPR016454">
    <property type="entry name" value="Cysteine_dSase"/>
</dbReference>
<dbReference type="Proteomes" id="UP000586722">
    <property type="component" value="Unassembled WGS sequence"/>
</dbReference>
<evidence type="ECO:0000256" key="11">
    <source>
        <dbReference type="RuleBase" id="RU004506"/>
    </source>
</evidence>
<comment type="catalytic activity">
    <reaction evidence="9 11">
        <text>(sulfur carrier)-H + L-cysteine = (sulfur carrier)-SH + L-alanine</text>
        <dbReference type="Rhea" id="RHEA:43892"/>
        <dbReference type="Rhea" id="RHEA-COMP:14737"/>
        <dbReference type="Rhea" id="RHEA-COMP:14739"/>
        <dbReference type="ChEBI" id="CHEBI:29917"/>
        <dbReference type="ChEBI" id="CHEBI:35235"/>
        <dbReference type="ChEBI" id="CHEBI:57972"/>
        <dbReference type="ChEBI" id="CHEBI:64428"/>
        <dbReference type="EC" id="2.8.1.7"/>
    </reaction>
</comment>
<comment type="function">
    <text evidence="3">Catalyzes the removal of elemental sulfur atoms from cysteine to produce alanine. Seems to participate in the biosynthesis of the nitrogenase metalloclusters by providing the inorganic sulfur required for the Fe-S core formation.</text>
</comment>
<evidence type="ECO:0000256" key="1">
    <source>
        <dbReference type="ARBA" id="ARBA00001933"/>
    </source>
</evidence>
<dbReference type="GO" id="GO:0006534">
    <property type="term" value="P:cysteine metabolic process"/>
    <property type="evidence" value="ECO:0007669"/>
    <property type="project" value="UniProtKB-UniRule"/>
</dbReference>
<comment type="similarity">
    <text evidence="4 11">Belongs to the class-V pyridoxal-phosphate-dependent aminotransferase family. Csd subfamily.</text>
</comment>
<dbReference type="Gene3D" id="3.40.640.10">
    <property type="entry name" value="Type I PLP-dependent aspartate aminotransferase-like (Major domain)"/>
    <property type="match status" value="1"/>
</dbReference>
<dbReference type="PROSITE" id="PS00595">
    <property type="entry name" value="AA_TRANSFER_CLASS_5"/>
    <property type="match status" value="1"/>
</dbReference>
<evidence type="ECO:0000256" key="2">
    <source>
        <dbReference type="ARBA" id="ARBA00002824"/>
    </source>
</evidence>
<evidence type="ECO:0000256" key="4">
    <source>
        <dbReference type="ARBA" id="ARBA00010447"/>
    </source>
</evidence>
<dbReference type="InterPro" id="IPR015422">
    <property type="entry name" value="PyrdxlP-dep_Trfase_small"/>
</dbReference>
<dbReference type="AlphaFoldDB" id="A0A7X5J7P8"/>